<protein>
    <recommendedName>
        <fullName evidence="11">Knottin scorpion toxin-like domain-containing protein</fullName>
    </recommendedName>
</protein>
<proteinExistence type="inferred from homology"/>
<reference evidence="9" key="5">
    <citation type="journal article" date="2021" name="G3 (Bethesda)">
        <title>Aegilops tauschii genome assembly Aet v5.0 features greater sequence contiguity and improved annotation.</title>
        <authorList>
            <person name="Wang L."/>
            <person name="Zhu T."/>
            <person name="Rodriguez J.C."/>
            <person name="Deal K.R."/>
            <person name="Dubcovsky J."/>
            <person name="McGuire P.E."/>
            <person name="Lux T."/>
            <person name="Spannagl M."/>
            <person name="Mayer K.F.X."/>
            <person name="Baldrich P."/>
            <person name="Meyers B.C."/>
            <person name="Huo N."/>
            <person name="Gu Y.Q."/>
            <person name="Zhou H."/>
            <person name="Devos K.M."/>
            <person name="Bennetzen J.L."/>
            <person name="Unver T."/>
            <person name="Budak H."/>
            <person name="Gulick P.J."/>
            <person name="Galiba G."/>
            <person name="Kalapos B."/>
            <person name="Nelson D.R."/>
            <person name="Li P."/>
            <person name="You F.M."/>
            <person name="Luo M.C."/>
            <person name="Dvorak J."/>
        </authorList>
    </citation>
    <scope>NUCLEOTIDE SEQUENCE [LARGE SCALE GENOMIC DNA]</scope>
    <source>
        <strain evidence="9">cv. AL8/78</strain>
    </source>
</reference>
<comment type="similarity">
    <text evidence="2">Belongs to the DEFL family.</text>
</comment>
<evidence type="ECO:0000256" key="6">
    <source>
        <dbReference type="ARBA" id="ARBA00022729"/>
    </source>
</evidence>
<dbReference type="InterPro" id="IPR010851">
    <property type="entry name" value="DEFL"/>
</dbReference>
<keyword evidence="10" id="KW-1185">Reference proteome</keyword>
<reference evidence="10" key="1">
    <citation type="journal article" date="2014" name="Science">
        <title>Ancient hybridizations among the ancestral genomes of bread wheat.</title>
        <authorList>
            <consortium name="International Wheat Genome Sequencing Consortium,"/>
            <person name="Marcussen T."/>
            <person name="Sandve S.R."/>
            <person name="Heier L."/>
            <person name="Spannagl M."/>
            <person name="Pfeifer M."/>
            <person name="Jakobsen K.S."/>
            <person name="Wulff B.B."/>
            <person name="Steuernagel B."/>
            <person name="Mayer K.F."/>
            <person name="Olsen O.A."/>
        </authorList>
    </citation>
    <scope>NUCLEOTIDE SEQUENCE [LARGE SCALE GENOMIC DNA]</scope>
    <source>
        <strain evidence="10">cv. AL8/78</strain>
    </source>
</reference>
<keyword evidence="3" id="KW-0964">Secreted</keyword>
<evidence type="ECO:0000256" key="1">
    <source>
        <dbReference type="ARBA" id="ARBA00004613"/>
    </source>
</evidence>
<comment type="subcellular location">
    <subcellularLocation>
        <location evidence="1">Secreted</location>
    </subcellularLocation>
</comment>
<dbReference type="GO" id="GO:0005576">
    <property type="term" value="C:extracellular region"/>
    <property type="evidence" value="ECO:0007669"/>
    <property type="project" value="UniProtKB-SubCell"/>
</dbReference>
<dbReference type="Gramene" id="AET3Gv20313200.1">
    <property type="protein sequence ID" value="AET3Gv20313200.1"/>
    <property type="gene ID" value="AET3Gv20313200"/>
</dbReference>
<dbReference type="PANTHER" id="PTHR34783">
    <property type="entry name" value="DEFENSIN-LIKE PROTEIN 144-RELATED"/>
    <property type="match status" value="1"/>
</dbReference>
<dbReference type="GO" id="GO:0050832">
    <property type="term" value="P:defense response to fungus"/>
    <property type="evidence" value="ECO:0007669"/>
    <property type="project" value="UniProtKB-KW"/>
</dbReference>
<dbReference type="Proteomes" id="UP000015105">
    <property type="component" value="Chromosome 3D"/>
</dbReference>
<keyword evidence="7" id="KW-0611">Plant defense</keyword>
<reference evidence="9" key="4">
    <citation type="submission" date="2019-03" db="UniProtKB">
        <authorList>
            <consortium name="EnsemblPlants"/>
        </authorList>
    </citation>
    <scope>IDENTIFICATION</scope>
</reference>
<keyword evidence="6 8" id="KW-0732">Signal</keyword>
<evidence type="ECO:0000256" key="2">
    <source>
        <dbReference type="ARBA" id="ARBA00006722"/>
    </source>
</evidence>
<name>A0A453EE84_AEGTS</name>
<dbReference type="PANTHER" id="PTHR34783:SF1">
    <property type="entry name" value="DEFENSIN-LIKE PROTEIN 144-RELATED"/>
    <property type="match status" value="1"/>
</dbReference>
<organism evidence="9 10">
    <name type="scientific">Aegilops tauschii subsp. strangulata</name>
    <name type="common">Goatgrass</name>
    <dbReference type="NCBI Taxonomy" id="200361"/>
    <lineage>
        <taxon>Eukaryota</taxon>
        <taxon>Viridiplantae</taxon>
        <taxon>Streptophyta</taxon>
        <taxon>Embryophyta</taxon>
        <taxon>Tracheophyta</taxon>
        <taxon>Spermatophyta</taxon>
        <taxon>Magnoliopsida</taxon>
        <taxon>Liliopsida</taxon>
        <taxon>Poales</taxon>
        <taxon>Poaceae</taxon>
        <taxon>BOP clade</taxon>
        <taxon>Pooideae</taxon>
        <taxon>Triticodae</taxon>
        <taxon>Triticeae</taxon>
        <taxon>Triticinae</taxon>
        <taxon>Aegilops</taxon>
    </lineage>
</organism>
<sequence>INNAFLQHKQLVEMRTTHVWLVALVFLVLASDVVVEATRDSIKFVTCVSKQLTNPPCDNKTCEDACSKRTGQYKSGECAAEGCKCTFCVDHPPAIHSNKKMGTN</sequence>
<reference evidence="9" key="3">
    <citation type="journal article" date="2017" name="Nature">
        <title>Genome sequence of the progenitor of the wheat D genome Aegilops tauschii.</title>
        <authorList>
            <person name="Luo M.C."/>
            <person name="Gu Y.Q."/>
            <person name="Puiu D."/>
            <person name="Wang H."/>
            <person name="Twardziok S.O."/>
            <person name="Deal K.R."/>
            <person name="Huo N."/>
            <person name="Zhu T."/>
            <person name="Wang L."/>
            <person name="Wang Y."/>
            <person name="McGuire P.E."/>
            <person name="Liu S."/>
            <person name="Long H."/>
            <person name="Ramasamy R.K."/>
            <person name="Rodriguez J.C."/>
            <person name="Van S.L."/>
            <person name="Yuan L."/>
            <person name="Wang Z."/>
            <person name="Xia Z."/>
            <person name="Xiao L."/>
            <person name="Anderson O.D."/>
            <person name="Ouyang S."/>
            <person name="Liang Y."/>
            <person name="Zimin A.V."/>
            <person name="Pertea G."/>
            <person name="Qi P."/>
            <person name="Bennetzen J.L."/>
            <person name="Dai X."/>
            <person name="Dawson M.W."/>
            <person name="Muller H.G."/>
            <person name="Kugler K."/>
            <person name="Rivarola-Duarte L."/>
            <person name="Spannagl M."/>
            <person name="Mayer K.F.X."/>
            <person name="Lu F.H."/>
            <person name="Bevan M.W."/>
            <person name="Leroy P."/>
            <person name="Li P."/>
            <person name="You F.M."/>
            <person name="Sun Q."/>
            <person name="Liu Z."/>
            <person name="Lyons E."/>
            <person name="Wicker T."/>
            <person name="Salzberg S.L."/>
            <person name="Devos K.M."/>
            <person name="Dvorak J."/>
        </authorList>
    </citation>
    <scope>NUCLEOTIDE SEQUENCE [LARGE SCALE GENOMIC DNA]</scope>
    <source>
        <strain evidence="9">cv. AL8/78</strain>
    </source>
</reference>
<evidence type="ECO:0008006" key="11">
    <source>
        <dbReference type="Google" id="ProtNLM"/>
    </source>
</evidence>
<evidence type="ECO:0000256" key="5">
    <source>
        <dbReference type="ARBA" id="ARBA00022577"/>
    </source>
</evidence>
<feature type="chain" id="PRO_5019418924" description="Knottin scorpion toxin-like domain-containing protein" evidence="8">
    <location>
        <begin position="31"/>
        <end position="104"/>
    </location>
</feature>
<evidence type="ECO:0000313" key="10">
    <source>
        <dbReference type="Proteomes" id="UP000015105"/>
    </source>
</evidence>
<evidence type="ECO:0000256" key="3">
    <source>
        <dbReference type="ARBA" id="ARBA00022525"/>
    </source>
</evidence>
<evidence type="ECO:0000313" key="9">
    <source>
        <dbReference type="EnsemblPlants" id="AET3Gv20313200.1"/>
    </source>
</evidence>
<feature type="signal peptide" evidence="8">
    <location>
        <begin position="1"/>
        <end position="30"/>
    </location>
</feature>
<reference evidence="10" key="2">
    <citation type="journal article" date="2017" name="Nat. Plants">
        <title>The Aegilops tauschii genome reveals multiple impacts of transposons.</title>
        <authorList>
            <person name="Zhao G."/>
            <person name="Zou C."/>
            <person name="Li K."/>
            <person name="Wang K."/>
            <person name="Li T."/>
            <person name="Gao L."/>
            <person name="Zhang X."/>
            <person name="Wang H."/>
            <person name="Yang Z."/>
            <person name="Liu X."/>
            <person name="Jiang W."/>
            <person name="Mao L."/>
            <person name="Kong X."/>
            <person name="Jiao Y."/>
            <person name="Jia J."/>
        </authorList>
    </citation>
    <scope>NUCLEOTIDE SEQUENCE [LARGE SCALE GENOMIC DNA]</scope>
    <source>
        <strain evidence="10">cv. AL8/78</strain>
    </source>
</reference>
<dbReference type="AlphaFoldDB" id="A0A453EE84"/>
<accession>A0A453EE84</accession>
<keyword evidence="5" id="KW-0295">Fungicide</keyword>
<dbReference type="GO" id="GO:0031640">
    <property type="term" value="P:killing of cells of another organism"/>
    <property type="evidence" value="ECO:0007669"/>
    <property type="project" value="UniProtKB-KW"/>
</dbReference>
<evidence type="ECO:0000256" key="7">
    <source>
        <dbReference type="ARBA" id="ARBA00022821"/>
    </source>
</evidence>
<evidence type="ECO:0000256" key="8">
    <source>
        <dbReference type="SAM" id="SignalP"/>
    </source>
</evidence>
<dbReference type="EnsemblPlants" id="AET3Gv20313200.1">
    <property type="protein sequence ID" value="AET3Gv20313200.1"/>
    <property type="gene ID" value="AET3Gv20313200"/>
</dbReference>
<evidence type="ECO:0000256" key="4">
    <source>
        <dbReference type="ARBA" id="ARBA00022529"/>
    </source>
</evidence>
<keyword evidence="4" id="KW-0929">Antimicrobial</keyword>